<reference evidence="2" key="1">
    <citation type="journal article" date="2023" name="Mol. Phylogenet. Evol.">
        <title>Genome-scale phylogeny and comparative genomics of the fungal order Sordariales.</title>
        <authorList>
            <person name="Hensen N."/>
            <person name="Bonometti L."/>
            <person name="Westerberg I."/>
            <person name="Brannstrom I.O."/>
            <person name="Guillou S."/>
            <person name="Cros-Aarteil S."/>
            <person name="Calhoun S."/>
            <person name="Haridas S."/>
            <person name="Kuo A."/>
            <person name="Mondo S."/>
            <person name="Pangilinan J."/>
            <person name="Riley R."/>
            <person name="LaButti K."/>
            <person name="Andreopoulos B."/>
            <person name="Lipzen A."/>
            <person name="Chen C."/>
            <person name="Yan M."/>
            <person name="Daum C."/>
            <person name="Ng V."/>
            <person name="Clum A."/>
            <person name="Steindorff A."/>
            <person name="Ohm R.A."/>
            <person name="Martin F."/>
            <person name="Silar P."/>
            <person name="Natvig D.O."/>
            <person name="Lalanne C."/>
            <person name="Gautier V."/>
            <person name="Ament-Velasquez S.L."/>
            <person name="Kruys A."/>
            <person name="Hutchinson M.I."/>
            <person name="Powell A.J."/>
            <person name="Barry K."/>
            <person name="Miller A.N."/>
            <person name="Grigoriev I.V."/>
            <person name="Debuchy R."/>
            <person name="Gladieux P."/>
            <person name="Hiltunen Thoren M."/>
            <person name="Johannesson H."/>
        </authorList>
    </citation>
    <scope>NUCLEOTIDE SEQUENCE</scope>
    <source>
        <strain evidence="2">CBS 958.72</strain>
    </source>
</reference>
<keyword evidence="3" id="KW-1185">Reference proteome</keyword>
<feature type="region of interest" description="Disordered" evidence="1">
    <location>
        <begin position="83"/>
        <end position="103"/>
    </location>
</feature>
<dbReference type="AlphaFoldDB" id="A0AAE0TX68"/>
<comment type="caution">
    <text evidence="2">The sequence shown here is derived from an EMBL/GenBank/DDBJ whole genome shotgun (WGS) entry which is preliminary data.</text>
</comment>
<dbReference type="Proteomes" id="UP001287356">
    <property type="component" value="Unassembled WGS sequence"/>
</dbReference>
<evidence type="ECO:0000313" key="2">
    <source>
        <dbReference type="EMBL" id="KAK3382750.1"/>
    </source>
</evidence>
<evidence type="ECO:0000256" key="1">
    <source>
        <dbReference type="SAM" id="MobiDB-lite"/>
    </source>
</evidence>
<feature type="region of interest" description="Disordered" evidence="1">
    <location>
        <begin position="1"/>
        <end position="28"/>
    </location>
</feature>
<feature type="compositionally biased region" description="Basic residues" evidence="1">
    <location>
        <begin position="212"/>
        <end position="221"/>
    </location>
</feature>
<feature type="compositionally biased region" description="Low complexity" evidence="1">
    <location>
        <begin position="195"/>
        <end position="208"/>
    </location>
</feature>
<feature type="compositionally biased region" description="Polar residues" evidence="1">
    <location>
        <begin position="183"/>
        <end position="192"/>
    </location>
</feature>
<name>A0AAE0TX68_9PEZI</name>
<feature type="compositionally biased region" description="Low complexity" evidence="1">
    <location>
        <begin position="236"/>
        <end position="280"/>
    </location>
</feature>
<reference evidence="2" key="2">
    <citation type="submission" date="2023-06" db="EMBL/GenBank/DDBJ databases">
        <authorList>
            <consortium name="Lawrence Berkeley National Laboratory"/>
            <person name="Haridas S."/>
            <person name="Hensen N."/>
            <person name="Bonometti L."/>
            <person name="Westerberg I."/>
            <person name="Brannstrom I.O."/>
            <person name="Guillou S."/>
            <person name="Cros-Aarteil S."/>
            <person name="Calhoun S."/>
            <person name="Kuo A."/>
            <person name="Mondo S."/>
            <person name="Pangilinan J."/>
            <person name="Riley R."/>
            <person name="Labutti K."/>
            <person name="Andreopoulos B."/>
            <person name="Lipzen A."/>
            <person name="Chen C."/>
            <person name="Yanf M."/>
            <person name="Daum C."/>
            <person name="Ng V."/>
            <person name="Clum A."/>
            <person name="Steindorff A."/>
            <person name="Ohm R."/>
            <person name="Martin F."/>
            <person name="Silar P."/>
            <person name="Natvig D."/>
            <person name="Lalanne C."/>
            <person name="Gautier V."/>
            <person name="Ament-Velasquez S.L."/>
            <person name="Kruys A."/>
            <person name="Hutchinson M.I."/>
            <person name="Powell A.J."/>
            <person name="Barry K."/>
            <person name="Miller A.N."/>
            <person name="Grigoriev I.V."/>
            <person name="Debuchy R."/>
            <person name="Gladieux P."/>
            <person name="Thoren M.H."/>
            <person name="Johannesson H."/>
        </authorList>
    </citation>
    <scope>NUCLEOTIDE SEQUENCE</scope>
    <source>
        <strain evidence="2">CBS 958.72</strain>
    </source>
</reference>
<evidence type="ECO:0000313" key="3">
    <source>
        <dbReference type="Proteomes" id="UP001287356"/>
    </source>
</evidence>
<protein>
    <submittedName>
        <fullName evidence="2">Uncharacterized protein</fullName>
    </submittedName>
</protein>
<sequence>MLANSYSSELDMDAGDAPSLQSYFESNPGYVPWTGAEGADSRVVADNTSNTQYVNPWHGSLPGPDYDDPTMFGADGAEIDWSSFGPLPSSSHQHHHNNNTWGHPDPSPVDYFTSGLPASPGGLYTASSVWGSHDQPLYSPHSEAPPLIPAHHAPLVRSVSAENGLSAGSSLDFIRRPNLKHGGSSSEPTSPGNMVLVSSSPVAAALPSNTTKPKRAHKAKAKSVSASKSDAKSKKAAGSCTSSSSHPQQQRGSSSSSSKRKSQSPPLTPGGTPATAAASAEQIRKEAWRICKAEALEMSQRRIMLIEHERGALERETQKLQVNIGRMREAVSREEASLRDAVLKAESLARSY</sequence>
<gene>
    <name evidence="2" type="ORF">B0T24DRAFT_602440</name>
</gene>
<organism evidence="2 3">
    <name type="scientific">Lasiosphaeria ovina</name>
    <dbReference type="NCBI Taxonomy" id="92902"/>
    <lineage>
        <taxon>Eukaryota</taxon>
        <taxon>Fungi</taxon>
        <taxon>Dikarya</taxon>
        <taxon>Ascomycota</taxon>
        <taxon>Pezizomycotina</taxon>
        <taxon>Sordariomycetes</taxon>
        <taxon>Sordariomycetidae</taxon>
        <taxon>Sordariales</taxon>
        <taxon>Lasiosphaeriaceae</taxon>
        <taxon>Lasiosphaeria</taxon>
    </lineage>
</organism>
<proteinExistence type="predicted"/>
<feature type="region of interest" description="Disordered" evidence="1">
    <location>
        <begin position="174"/>
        <end position="280"/>
    </location>
</feature>
<accession>A0AAE0TX68</accession>
<dbReference type="EMBL" id="JAULSN010000001">
    <property type="protein sequence ID" value="KAK3382750.1"/>
    <property type="molecule type" value="Genomic_DNA"/>
</dbReference>